<dbReference type="Pfam" id="PF02146">
    <property type="entry name" value="SIR2"/>
    <property type="match status" value="1"/>
</dbReference>
<comment type="caution">
    <text evidence="8">The sequence shown here is derived from an EMBL/GenBank/DDBJ whole genome shotgun (WGS) entry which is preliminary data.</text>
</comment>
<feature type="domain" description="Deacetylase sirtuin-type" evidence="7">
    <location>
        <begin position="1"/>
        <end position="276"/>
    </location>
</feature>
<evidence type="ECO:0000256" key="2">
    <source>
        <dbReference type="ARBA" id="ARBA00022679"/>
    </source>
</evidence>
<keyword evidence="2" id="KW-0808">Transferase</keyword>
<protein>
    <submittedName>
        <fullName evidence="8">NAD-dependent protein deacetylase sirtuin-2</fullName>
    </submittedName>
</protein>
<keyword evidence="9" id="KW-1185">Reference proteome</keyword>
<dbReference type="GO" id="GO:0005634">
    <property type="term" value="C:nucleus"/>
    <property type="evidence" value="ECO:0007669"/>
    <property type="project" value="TreeGrafter"/>
</dbReference>
<dbReference type="GO" id="GO:0017136">
    <property type="term" value="F:histone deacetylase activity, NAD-dependent"/>
    <property type="evidence" value="ECO:0007669"/>
    <property type="project" value="TreeGrafter"/>
</dbReference>
<dbReference type="GO" id="GO:0046872">
    <property type="term" value="F:metal ion binding"/>
    <property type="evidence" value="ECO:0007669"/>
    <property type="project" value="UniProtKB-KW"/>
</dbReference>
<evidence type="ECO:0000256" key="1">
    <source>
        <dbReference type="ARBA" id="ARBA00001947"/>
    </source>
</evidence>
<evidence type="ECO:0000256" key="3">
    <source>
        <dbReference type="ARBA" id="ARBA00022723"/>
    </source>
</evidence>
<comment type="cofactor">
    <cofactor evidence="1">
        <name>Zn(2+)</name>
        <dbReference type="ChEBI" id="CHEBI:29105"/>
    </cofactor>
</comment>
<dbReference type="InterPro" id="IPR050134">
    <property type="entry name" value="NAD-dep_sirtuin_deacylases"/>
</dbReference>
<organism evidence="8 9">
    <name type="scientific">Tritrichomonas foetus</name>
    <dbReference type="NCBI Taxonomy" id="1144522"/>
    <lineage>
        <taxon>Eukaryota</taxon>
        <taxon>Metamonada</taxon>
        <taxon>Parabasalia</taxon>
        <taxon>Tritrichomonadida</taxon>
        <taxon>Tritrichomonadidae</taxon>
        <taxon>Tritrichomonas</taxon>
    </lineage>
</organism>
<dbReference type="AlphaFoldDB" id="A0A1J4KM93"/>
<proteinExistence type="predicted"/>
<evidence type="ECO:0000313" key="8">
    <source>
        <dbReference type="EMBL" id="OHT10814.1"/>
    </source>
</evidence>
<dbReference type="Proteomes" id="UP000179807">
    <property type="component" value="Unassembled WGS sequence"/>
</dbReference>
<keyword evidence="3 6" id="KW-0479">Metal-binding</keyword>
<feature type="binding site" evidence="6">
    <location>
        <position position="137"/>
    </location>
    <ligand>
        <name>Zn(2+)</name>
        <dbReference type="ChEBI" id="CHEBI:29105"/>
    </ligand>
</feature>
<feature type="binding site" evidence="6">
    <location>
        <position position="172"/>
    </location>
    <ligand>
        <name>Zn(2+)</name>
        <dbReference type="ChEBI" id="CHEBI:29105"/>
    </ligand>
</feature>
<evidence type="ECO:0000256" key="4">
    <source>
        <dbReference type="ARBA" id="ARBA00022833"/>
    </source>
</evidence>
<feature type="active site" description="Proton acceptor" evidence="6">
    <location>
        <position position="129"/>
    </location>
</feature>
<dbReference type="OrthoDB" id="2919105at2759"/>
<dbReference type="PANTHER" id="PTHR11085:SF6">
    <property type="entry name" value="NAD-DEPENDENT PROTEIN DEACETYLASE SIRTUIN-2"/>
    <property type="match status" value="1"/>
</dbReference>
<evidence type="ECO:0000259" key="7">
    <source>
        <dbReference type="PROSITE" id="PS50305"/>
    </source>
</evidence>
<evidence type="ECO:0000313" key="9">
    <source>
        <dbReference type="Proteomes" id="UP000179807"/>
    </source>
</evidence>
<keyword evidence="4 6" id="KW-0862">Zinc</keyword>
<dbReference type="InterPro" id="IPR029035">
    <property type="entry name" value="DHS-like_NAD/FAD-binding_dom"/>
</dbReference>
<feature type="binding site" evidence="6">
    <location>
        <position position="140"/>
    </location>
    <ligand>
        <name>Zn(2+)</name>
        <dbReference type="ChEBI" id="CHEBI:29105"/>
    </ligand>
</feature>
<dbReference type="GeneID" id="94835707"/>
<evidence type="ECO:0000256" key="5">
    <source>
        <dbReference type="ARBA" id="ARBA00023027"/>
    </source>
</evidence>
<sequence length="330" mass="37879">MDALFDLISTGKVHNIIVMVGAGISVASGIPDFRSPQVGLYASIEDVAELHGKDPTFVFEIEVFEEDPKPFWWIFSQMWPKTASALPTPFHFFLNLLYKHNLLLRCYSQNIDGLEKLAGLPREKVIHAHGVLDTCRCIKCNKTFDLGYCLPTIHQNLMNDHPTIENAHFPKCDLCGSNFVKPDVVLFHEDLPDLFFDTFPKDFKEADLLIIAGTSLEVYPFASLPKKVNKDVKRFLINKTMIKNKRKFTFGDGRDYFIEGDCQDFAQKMSEFLGWEAALNDMIETRKSIGKHWNSNICFNNNNDKVLNDKNINEIHTEHLNNCEIKQERK</sequence>
<dbReference type="PANTHER" id="PTHR11085">
    <property type="entry name" value="NAD-DEPENDENT PROTEIN DEACYLASE SIRTUIN-5, MITOCHONDRIAL-RELATED"/>
    <property type="match status" value="1"/>
</dbReference>
<accession>A0A1J4KM93</accession>
<dbReference type="InterPro" id="IPR026591">
    <property type="entry name" value="Sirtuin_cat_small_dom_sf"/>
</dbReference>
<dbReference type="PROSITE" id="PS50305">
    <property type="entry name" value="SIRTUIN"/>
    <property type="match status" value="1"/>
</dbReference>
<dbReference type="RefSeq" id="XP_068363950.1">
    <property type="nucleotide sequence ID" value="XM_068501003.1"/>
</dbReference>
<dbReference type="InterPro" id="IPR026590">
    <property type="entry name" value="Ssirtuin_cat_dom"/>
</dbReference>
<reference evidence="8" key="1">
    <citation type="submission" date="2016-10" db="EMBL/GenBank/DDBJ databases">
        <authorList>
            <person name="Benchimol M."/>
            <person name="Almeida L.G."/>
            <person name="Vasconcelos A.T."/>
            <person name="Perreira-Neves A."/>
            <person name="Rosa I.A."/>
            <person name="Tasca T."/>
            <person name="Bogo M.R."/>
            <person name="de Souza W."/>
        </authorList>
    </citation>
    <scope>NUCLEOTIDE SEQUENCE [LARGE SCALE GENOMIC DNA]</scope>
    <source>
        <strain evidence="8">K</strain>
    </source>
</reference>
<dbReference type="GO" id="GO:0070403">
    <property type="term" value="F:NAD+ binding"/>
    <property type="evidence" value="ECO:0007669"/>
    <property type="project" value="InterPro"/>
</dbReference>
<dbReference type="EMBL" id="MLAK01000601">
    <property type="protein sequence ID" value="OHT10814.1"/>
    <property type="molecule type" value="Genomic_DNA"/>
</dbReference>
<feature type="binding site" evidence="6">
    <location>
        <position position="175"/>
    </location>
    <ligand>
        <name>Zn(2+)</name>
        <dbReference type="ChEBI" id="CHEBI:29105"/>
    </ligand>
</feature>
<gene>
    <name evidence="8" type="primary">sirt2</name>
    <name evidence="8" type="ORF">TRFO_19785</name>
</gene>
<dbReference type="Gene3D" id="3.40.50.1220">
    <property type="entry name" value="TPP-binding domain"/>
    <property type="match status" value="1"/>
</dbReference>
<dbReference type="Gene3D" id="3.30.1600.10">
    <property type="entry name" value="SIR2/SIRT2 'Small Domain"/>
    <property type="match status" value="1"/>
</dbReference>
<dbReference type="InterPro" id="IPR003000">
    <property type="entry name" value="Sirtuin"/>
</dbReference>
<dbReference type="VEuPathDB" id="TrichDB:TRFO_19785"/>
<name>A0A1J4KM93_9EUKA</name>
<evidence type="ECO:0000256" key="6">
    <source>
        <dbReference type="PROSITE-ProRule" id="PRU00236"/>
    </source>
</evidence>
<dbReference type="SUPFAM" id="SSF52467">
    <property type="entry name" value="DHS-like NAD/FAD-binding domain"/>
    <property type="match status" value="1"/>
</dbReference>
<keyword evidence="5" id="KW-0520">NAD</keyword>